<dbReference type="InterPro" id="IPR000494">
    <property type="entry name" value="Rcpt_L-dom"/>
</dbReference>
<dbReference type="Gene3D" id="3.80.20.20">
    <property type="entry name" value="Receptor L-domain"/>
    <property type="match status" value="2"/>
</dbReference>
<feature type="domain" description="Receptor L-domain" evidence="6">
    <location>
        <begin position="33"/>
        <end position="104"/>
    </location>
</feature>
<keyword evidence="4" id="KW-0732">Signal</keyword>
<keyword evidence="2" id="KW-0134">Cell wall</keyword>
<evidence type="ECO:0000256" key="4">
    <source>
        <dbReference type="ARBA" id="ARBA00022729"/>
    </source>
</evidence>
<dbReference type="InterPro" id="IPR026341">
    <property type="entry name" value="T9SS_type_B"/>
</dbReference>
<dbReference type="EMBL" id="JAFLND010000005">
    <property type="protein sequence ID" value="MBO0331892.1"/>
    <property type="molecule type" value="Genomic_DNA"/>
</dbReference>
<evidence type="ECO:0000313" key="8">
    <source>
        <dbReference type="Proteomes" id="UP000664163"/>
    </source>
</evidence>
<comment type="caution">
    <text evidence="7">The sequence shown here is derived from an EMBL/GenBank/DDBJ whole genome shotgun (WGS) entry which is preliminary data.</text>
</comment>
<dbReference type="NCBIfam" id="TIGR04131">
    <property type="entry name" value="Bac_Flav_CTERM"/>
    <property type="match status" value="1"/>
</dbReference>
<dbReference type="InterPro" id="IPR036941">
    <property type="entry name" value="Rcpt_L-dom_sf"/>
</dbReference>
<evidence type="ECO:0000256" key="2">
    <source>
        <dbReference type="ARBA" id="ARBA00022512"/>
    </source>
</evidence>
<dbReference type="RefSeq" id="WP_207072227.1">
    <property type="nucleotide sequence ID" value="NZ_JAFLND010000005.1"/>
</dbReference>
<protein>
    <submittedName>
        <fullName evidence="7">T9SS type B sorting domain-containing protein</fullName>
    </submittedName>
</protein>
<dbReference type="SUPFAM" id="SSF52058">
    <property type="entry name" value="L domain-like"/>
    <property type="match status" value="3"/>
</dbReference>
<gene>
    <name evidence="7" type="ORF">J0X13_15145</name>
</gene>
<dbReference type="Pfam" id="PF01030">
    <property type="entry name" value="Recep_L_domain"/>
    <property type="match status" value="1"/>
</dbReference>
<sequence length="1251" mass="135239">MGFLKLAGQCPAENVTLSSQTDIDDFRVTYPTCEIINGDLILRGSDILDISTLSGLTEIDGDLIVENTSLENLTAFSGLIRVGGNIIVEANDDLLLVDFGNLNSFQGGLSISRNDELRTILGFNDVRCVGFLQIGNNWNLLSIPTFPNLLTTGAFSITENESLISFDGFDNLQRTDMFQIHGNDSLTAIPGFDSLLSTSHFYISYNSRLENISGFINLFRTEGLHFMGNGSGNPVTIPSFDALLEADYIMLYQHNMVGIRGFTNITHIKRHLHIFNVAITEITGFNKLVDVGEIRIADNDQLVTIDAFQNVKHLEGKLDIFSNNKLIYINGLQKVESIGWDIQISGNPLLTNLDFLGSLMRAGTTLPGVNRVVITLNDSLSDCSAISTFLEFGELPDKVDIFQNPMGCGSRDEIIANADADGDGVLNSIDLDDDNDGILDLEENGGVPDLDTDGDLIPDHLDLDSDNDGCQDVLEAGFSDPDGNGTLGNLPDRVDDLGRITGEPDGYSAPLDMDGIGPPDFQEVLLTPIFNNQPVSTTISSGNQAMFDVSVQQGGSFQWQVSIDNGDSWSNISDDFYYQGSSSEHLVISNTPISFNKNLYRLLAVNPTSTCSTPVQSEIVRLFVELEQVTEAGTDAMVSICKSDAPIDLFAQLGGNPSSGGVWTPALSGGNGIFDPAVDLPGTYRYTLVDMNCNSAYAEVSVTLNDALLAGLDNSLELCSNGSPVSLFDYLLGTPDSGGTWSPSLTSDNGTFDPMLDTPGLYTYTVENGLCPNDSASIEVSVITEIPDAGEDGVADFCSNTSTRNLFDFLNGQPDPGGVWSPELSSGSGWFDPAVDEPGEYIYTVGIECQSNSAMVQVSISSPSDAGEDSNLLICADDAPIDLFNIIGGTPQEGGIWSPALSSGTGIFDPSVDFEGEYVYTVSNSICGDTSSTVYVSIANQMDAGIDGEITLCDDGDPISLFQVLGGTPDVGGEWIPSLNNDNGIFDPSLDSPGTYTYLLGQGQCEVYSEVRVTLTSPSSVGEDGSLMICRNEGMVNLLERMDGSPSDIGNWSPALSSGGHFFDPQLDSPGLYTYSITDETCGTFSSTISIEVIEAVPIQNYTIEASGWSNQNSIVINITPESNYLYSLDGGIFQQNPVFENLFPGKHTIEVQEINGCGVLFESVYILDYPRFFTPNADGNNDSWQLLGITNEDYKVYVFDRYGKLLKELSPSDPIWDGTYRNRKLPASDYWFRVRFDRGNSQQGHFSLIR</sequence>
<reference evidence="7 8" key="1">
    <citation type="submission" date="2021-03" db="EMBL/GenBank/DDBJ databases">
        <title>Muricauda sp. CAU 1631 isolated from Incheon.</title>
        <authorList>
            <person name="Kim W."/>
        </authorList>
    </citation>
    <scope>NUCLEOTIDE SEQUENCE [LARGE SCALE GENOMIC DNA]</scope>
    <source>
        <strain evidence="7 8">CAU 1631</strain>
    </source>
</reference>
<dbReference type="PANTHER" id="PTHR31018:SF3">
    <property type="entry name" value="RECEPTOR PROTEIN-TYROSINE KINASE"/>
    <property type="match status" value="1"/>
</dbReference>
<proteinExistence type="predicted"/>
<keyword evidence="8" id="KW-1185">Reference proteome</keyword>
<evidence type="ECO:0000259" key="6">
    <source>
        <dbReference type="Pfam" id="PF01030"/>
    </source>
</evidence>
<evidence type="ECO:0000256" key="3">
    <source>
        <dbReference type="ARBA" id="ARBA00022525"/>
    </source>
</evidence>
<keyword evidence="5" id="KW-0325">Glycoprotein</keyword>
<keyword evidence="3" id="KW-0964">Secreted</keyword>
<evidence type="ECO:0000256" key="1">
    <source>
        <dbReference type="ARBA" id="ARBA00004191"/>
    </source>
</evidence>
<dbReference type="PANTHER" id="PTHR31018">
    <property type="entry name" value="SPORULATION-SPECIFIC PROTEIN-RELATED"/>
    <property type="match status" value="1"/>
</dbReference>
<evidence type="ECO:0000256" key="5">
    <source>
        <dbReference type="ARBA" id="ARBA00023180"/>
    </source>
</evidence>
<name>A0ABS3F0I9_9FLAO</name>
<evidence type="ECO:0000313" key="7">
    <source>
        <dbReference type="EMBL" id="MBO0331892.1"/>
    </source>
</evidence>
<organism evidence="7 8">
    <name type="scientific">[Muricauda] lutisoli</name>
    <dbReference type="NCBI Taxonomy" id="2816035"/>
    <lineage>
        <taxon>Bacteria</taxon>
        <taxon>Pseudomonadati</taxon>
        <taxon>Bacteroidota</taxon>
        <taxon>Flavobacteriia</taxon>
        <taxon>Flavobacteriales</taxon>
        <taxon>Flavobacteriaceae</taxon>
        <taxon>Allomuricauda</taxon>
    </lineage>
</organism>
<dbReference type="InterPro" id="IPR051648">
    <property type="entry name" value="CWI-Assembly_Regulator"/>
</dbReference>
<dbReference type="Pfam" id="PF13585">
    <property type="entry name" value="CHU_C"/>
    <property type="match status" value="1"/>
</dbReference>
<comment type="subcellular location">
    <subcellularLocation>
        <location evidence="1">Secreted</location>
        <location evidence="1">Cell wall</location>
    </subcellularLocation>
</comment>
<dbReference type="Proteomes" id="UP000664163">
    <property type="component" value="Unassembled WGS sequence"/>
</dbReference>
<accession>A0ABS3F0I9</accession>